<organism evidence="2 3">
    <name type="scientific">Thalassolituus marinus</name>
    <dbReference type="NCBI Taxonomy" id="671053"/>
    <lineage>
        <taxon>Bacteria</taxon>
        <taxon>Pseudomonadati</taxon>
        <taxon>Pseudomonadota</taxon>
        <taxon>Gammaproteobacteria</taxon>
        <taxon>Oceanospirillales</taxon>
        <taxon>Oceanospirillaceae</taxon>
        <taxon>Thalassolituus</taxon>
    </lineage>
</organism>
<reference evidence="2 3" key="1">
    <citation type="submission" date="2020-12" db="EMBL/GenBank/DDBJ databases">
        <title>Novel Thalassolituus-related marine hydrocarbonoclastic bacteria mediated algae-derived hydrocarbons mineralization in twilight zone of the northern South China Sea.</title>
        <authorList>
            <person name="Dong C."/>
        </authorList>
    </citation>
    <scope>NUCLEOTIDE SEQUENCE [LARGE SCALE GENOMIC DNA]</scope>
    <source>
        <strain evidence="2 3">IMCC1826</strain>
    </source>
</reference>
<dbReference type="InterPro" id="IPR051908">
    <property type="entry name" value="Ribosomal_N-acetyltransferase"/>
</dbReference>
<evidence type="ECO:0000259" key="1">
    <source>
        <dbReference type="Pfam" id="PF13302"/>
    </source>
</evidence>
<dbReference type="SUPFAM" id="SSF55729">
    <property type="entry name" value="Acyl-CoA N-acyltransferases (Nat)"/>
    <property type="match status" value="1"/>
</dbReference>
<evidence type="ECO:0000313" key="3">
    <source>
        <dbReference type="Proteomes" id="UP000714380"/>
    </source>
</evidence>
<dbReference type="EMBL" id="JAEDAH010000094">
    <property type="protein sequence ID" value="MCA6064857.1"/>
    <property type="molecule type" value="Genomic_DNA"/>
</dbReference>
<proteinExistence type="predicted"/>
<protein>
    <submittedName>
        <fullName evidence="2">GNAT family N-acetyltransferase</fullName>
    </submittedName>
</protein>
<dbReference type="RefSeq" id="WP_225676232.1">
    <property type="nucleotide sequence ID" value="NZ_JAEDAH010000094.1"/>
</dbReference>
<dbReference type="InterPro" id="IPR016181">
    <property type="entry name" value="Acyl_CoA_acyltransferase"/>
</dbReference>
<gene>
    <name evidence="2" type="ORF">I9W95_14685</name>
</gene>
<dbReference type="PANTHER" id="PTHR43441">
    <property type="entry name" value="RIBOSOMAL-PROTEIN-SERINE ACETYLTRANSFERASE"/>
    <property type="match status" value="1"/>
</dbReference>
<dbReference type="Proteomes" id="UP000714380">
    <property type="component" value="Unassembled WGS sequence"/>
</dbReference>
<sequence length="175" mass="20233">MNWNFNAGNFSLRLPVSDQDGDALYALMNDQAVVDHIPRQAMTVSAQALDELRRMAMRFETREAAFWLVEGMYDKQVIARIGIHHINWMQLSAQLQWELSAAVDLAVMQEILPQVLQFIFEELKLHRIEMRLCASERHEQLLQQLGFVREGVLPAQQEYEGDNVDLVVYSRLSSD</sequence>
<dbReference type="Pfam" id="PF13302">
    <property type="entry name" value="Acetyltransf_3"/>
    <property type="match status" value="1"/>
</dbReference>
<comment type="caution">
    <text evidence="2">The sequence shown here is derived from an EMBL/GenBank/DDBJ whole genome shotgun (WGS) entry which is preliminary data.</text>
</comment>
<feature type="domain" description="N-acetyltransferase" evidence="1">
    <location>
        <begin position="15"/>
        <end position="135"/>
    </location>
</feature>
<dbReference type="PANTHER" id="PTHR43441:SF11">
    <property type="entry name" value="RIBOSOMAL-PROTEIN-SERINE ACETYLTRANSFERASE"/>
    <property type="match status" value="1"/>
</dbReference>
<dbReference type="Gene3D" id="3.40.630.30">
    <property type="match status" value="1"/>
</dbReference>
<evidence type="ECO:0000313" key="2">
    <source>
        <dbReference type="EMBL" id="MCA6064857.1"/>
    </source>
</evidence>
<keyword evidence="3" id="KW-1185">Reference proteome</keyword>
<accession>A0ABS7ZTB8</accession>
<name>A0ABS7ZTB8_9GAMM</name>
<dbReference type="InterPro" id="IPR000182">
    <property type="entry name" value="GNAT_dom"/>
</dbReference>